<dbReference type="InterPro" id="IPR001279">
    <property type="entry name" value="Metallo-B-lactamas"/>
</dbReference>
<evidence type="ECO:0000256" key="1">
    <source>
        <dbReference type="ARBA" id="ARBA00001623"/>
    </source>
</evidence>
<feature type="binding site" evidence="7">
    <location>
        <position position="59"/>
    </location>
    <ligand>
        <name>Zn(2+)</name>
        <dbReference type="ChEBI" id="CHEBI:29105"/>
        <label>2</label>
    </ligand>
</feature>
<dbReference type="InterPro" id="IPR036866">
    <property type="entry name" value="RibonucZ/Hydroxyglut_hydro"/>
</dbReference>
<dbReference type="EMBL" id="QZCH01000026">
    <property type="protein sequence ID" value="RJG40234.1"/>
    <property type="molecule type" value="Genomic_DNA"/>
</dbReference>
<dbReference type="GO" id="GO:0046872">
    <property type="term" value="F:metal ion binding"/>
    <property type="evidence" value="ECO:0007669"/>
    <property type="project" value="UniProtKB-KW"/>
</dbReference>
<feature type="domain" description="Metallo-beta-lactamase" evidence="8">
    <location>
        <begin position="12"/>
        <end position="180"/>
    </location>
</feature>
<dbReference type="Pfam" id="PF00753">
    <property type="entry name" value="Lactamase_B"/>
    <property type="match status" value="1"/>
</dbReference>
<dbReference type="InterPro" id="IPR017782">
    <property type="entry name" value="Hydroxyacylglutathione_Hdrlase"/>
</dbReference>
<keyword evidence="6 7" id="KW-0862">Zinc</keyword>
<feature type="binding site" evidence="7">
    <location>
        <position position="55"/>
    </location>
    <ligand>
        <name>Zn(2+)</name>
        <dbReference type="ChEBI" id="CHEBI:29105"/>
        <label>1</label>
    </ligand>
</feature>
<feature type="binding site" evidence="7">
    <location>
        <position position="142"/>
    </location>
    <ligand>
        <name>Zn(2+)</name>
        <dbReference type="ChEBI" id="CHEBI:29105"/>
        <label>2</label>
    </ligand>
</feature>
<dbReference type="Proteomes" id="UP000283255">
    <property type="component" value="Unassembled WGS sequence"/>
</dbReference>
<dbReference type="OrthoDB" id="9802248at2"/>
<comment type="catalytic activity">
    <reaction evidence="1 7">
        <text>an S-(2-hydroxyacyl)glutathione + H2O = a 2-hydroxy carboxylate + glutathione + H(+)</text>
        <dbReference type="Rhea" id="RHEA:21864"/>
        <dbReference type="ChEBI" id="CHEBI:15377"/>
        <dbReference type="ChEBI" id="CHEBI:15378"/>
        <dbReference type="ChEBI" id="CHEBI:57925"/>
        <dbReference type="ChEBI" id="CHEBI:58896"/>
        <dbReference type="ChEBI" id="CHEBI:71261"/>
        <dbReference type="EC" id="3.1.2.6"/>
    </reaction>
</comment>
<dbReference type="InterPro" id="IPR050110">
    <property type="entry name" value="Glyoxalase_II_hydrolase"/>
</dbReference>
<dbReference type="SMART" id="SM00849">
    <property type="entry name" value="Lactamase_B"/>
    <property type="match status" value="1"/>
</dbReference>
<gene>
    <name evidence="7 9" type="primary">gloB</name>
    <name evidence="9" type="ORF">D1Z90_16400</name>
</gene>
<reference evidence="9 10" key="2">
    <citation type="submission" date="2019-01" db="EMBL/GenBank/DDBJ databases">
        <title>Motilimonas pumilus sp. nov., isolated from the gut of sea cucumber (Apostichopus japonicus).</title>
        <authorList>
            <person name="Wang F.-Q."/>
            <person name="Ren L.-H."/>
            <person name="Lin Y.-W."/>
            <person name="Sun G.-H."/>
            <person name="Du Z.-J."/>
            <person name="Zhao J.-X."/>
            <person name="Liu X.-J."/>
            <person name="Liu L.-J."/>
        </authorList>
    </citation>
    <scope>NUCLEOTIDE SEQUENCE [LARGE SCALE GENOMIC DNA]</scope>
    <source>
        <strain evidence="9 10">PLHSC7-2</strain>
    </source>
</reference>
<comment type="cofactor">
    <cofactor evidence="7">
        <name>Zn(2+)</name>
        <dbReference type="ChEBI" id="CHEBI:29105"/>
    </cofactor>
    <text evidence="7">Binds 2 Zn(2+) ions per subunit.</text>
</comment>
<dbReference type="Pfam" id="PF16123">
    <property type="entry name" value="HAGH_C"/>
    <property type="match status" value="1"/>
</dbReference>
<keyword evidence="5 7" id="KW-0378">Hydrolase</keyword>
<proteinExistence type="inferred from homology"/>
<dbReference type="PIRSF" id="PIRSF005457">
    <property type="entry name" value="Glx"/>
    <property type="match status" value="1"/>
</dbReference>
<evidence type="ECO:0000256" key="4">
    <source>
        <dbReference type="ARBA" id="ARBA00022723"/>
    </source>
</evidence>
<feature type="binding site" evidence="7">
    <location>
        <position position="180"/>
    </location>
    <ligand>
        <name>Zn(2+)</name>
        <dbReference type="ChEBI" id="CHEBI:29105"/>
        <label>2</label>
    </ligand>
</feature>
<keyword evidence="10" id="KW-1185">Reference proteome</keyword>
<comment type="subunit">
    <text evidence="7">Monomer.</text>
</comment>
<evidence type="ECO:0000313" key="10">
    <source>
        <dbReference type="Proteomes" id="UP000283255"/>
    </source>
</evidence>
<name>A0A418YBE2_9GAMM</name>
<keyword evidence="4 7" id="KW-0479">Metal-binding</keyword>
<accession>A0A418YBE2</accession>
<evidence type="ECO:0000256" key="5">
    <source>
        <dbReference type="ARBA" id="ARBA00022801"/>
    </source>
</evidence>
<evidence type="ECO:0000256" key="3">
    <source>
        <dbReference type="ARBA" id="ARBA00006759"/>
    </source>
</evidence>
<protein>
    <recommendedName>
        <fullName evidence="7">Hydroxyacylglutathione hydrolase</fullName>
        <ecNumber evidence="7">3.1.2.6</ecNumber>
    </recommendedName>
    <alternativeName>
        <fullName evidence="7">Glyoxalase II</fullName>
        <shortName evidence="7">Glx II</shortName>
    </alternativeName>
</protein>
<feature type="binding site" evidence="7">
    <location>
        <position position="125"/>
    </location>
    <ligand>
        <name>Zn(2+)</name>
        <dbReference type="ChEBI" id="CHEBI:29105"/>
        <label>1</label>
    </ligand>
</feature>
<evidence type="ECO:0000313" key="9">
    <source>
        <dbReference type="EMBL" id="RJG40234.1"/>
    </source>
</evidence>
<dbReference type="InterPro" id="IPR032282">
    <property type="entry name" value="HAGH_C"/>
</dbReference>
<feature type="binding site" evidence="7">
    <location>
        <position position="142"/>
    </location>
    <ligand>
        <name>Zn(2+)</name>
        <dbReference type="ChEBI" id="CHEBI:29105"/>
        <label>1</label>
    </ligand>
</feature>
<dbReference type="PANTHER" id="PTHR43705">
    <property type="entry name" value="HYDROXYACYLGLUTATHIONE HYDROLASE"/>
    <property type="match status" value="1"/>
</dbReference>
<evidence type="ECO:0000259" key="8">
    <source>
        <dbReference type="SMART" id="SM00849"/>
    </source>
</evidence>
<dbReference type="AlphaFoldDB" id="A0A418YBE2"/>
<dbReference type="CDD" id="cd07723">
    <property type="entry name" value="hydroxyacylglutathione_hydrolase_MBL-fold"/>
    <property type="match status" value="1"/>
</dbReference>
<dbReference type="EC" id="3.1.2.6" evidence="7"/>
<sequence>MLKIITIPAFQDNYIWLIQSTEPAVSILVDPGDANAACDYLSKHNISLDAILLTHYHGDHMGAVLEICHQQDADVTIYAPHWQDTPAGLKVPTKYNISQHATKVSPGDTIDIKGLSFTVMDLSGHTLEHVGYLHQDHLFSGDSLFSAGCGRVFEGSMAQMQQSLARIAALPQDTVIYPAHEYTLNNLSFALKVEPDNQDLLRRLKQVAKCQQQGVPSVPVTLAQEITYNPFLRVQHASVQHAVQLHFALPTQDNLEVFSLLRKWKDES</sequence>
<evidence type="ECO:0000256" key="7">
    <source>
        <dbReference type="HAMAP-Rule" id="MF_01374"/>
    </source>
</evidence>
<evidence type="ECO:0000256" key="2">
    <source>
        <dbReference type="ARBA" id="ARBA00004963"/>
    </source>
</evidence>
<dbReference type="GO" id="GO:0004416">
    <property type="term" value="F:hydroxyacylglutathione hydrolase activity"/>
    <property type="evidence" value="ECO:0007669"/>
    <property type="project" value="UniProtKB-UniRule"/>
</dbReference>
<comment type="pathway">
    <text evidence="2 7">Secondary metabolite metabolism; methylglyoxal degradation; (R)-lactate from methylglyoxal: step 2/2.</text>
</comment>
<reference evidence="9 10" key="1">
    <citation type="submission" date="2018-09" db="EMBL/GenBank/DDBJ databases">
        <authorList>
            <person name="Wang F."/>
        </authorList>
    </citation>
    <scope>NUCLEOTIDE SEQUENCE [LARGE SCALE GENOMIC DNA]</scope>
    <source>
        <strain evidence="9 10">PLHSC7-2</strain>
    </source>
</reference>
<dbReference type="RefSeq" id="WP_119911887.1">
    <property type="nucleotide sequence ID" value="NZ_QZCH01000026.1"/>
</dbReference>
<dbReference type="UniPathway" id="UPA00619">
    <property type="reaction ID" value="UER00676"/>
</dbReference>
<comment type="function">
    <text evidence="7">Thiolesterase that catalyzes the hydrolysis of S-D-lactoyl-glutathione to form glutathione and D-lactic acid.</text>
</comment>
<evidence type="ECO:0000256" key="6">
    <source>
        <dbReference type="ARBA" id="ARBA00022833"/>
    </source>
</evidence>
<dbReference type="PANTHER" id="PTHR43705:SF1">
    <property type="entry name" value="HYDROXYACYLGLUTATHIONE HYDROLASE GLOB"/>
    <property type="match status" value="1"/>
</dbReference>
<dbReference type="SUPFAM" id="SSF56281">
    <property type="entry name" value="Metallo-hydrolase/oxidoreductase"/>
    <property type="match status" value="1"/>
</dbReference>
<dbReference type="Gene3D" id="3.60.15.10">
    <property type="entry name" value="Ribonuclease Z/Hydroxyacylglutathione hydrolase-like"/>
    <property type="match status" value="1"/>
</dbReference>
<comment type="similarity">
    <text evidence="3 7">Belongs to the metallo-beta-lactamase superfamily. Glyoxalase II family.</text>
</comment>
<comment type="caution">
    <text evidence="9">The sequence shown here is derived from an EMBL/GenBank/DDBJ whole genome shotgun (WGS) entry which is preliminary data.</text>
</comment>
<dbReference type="GO" id="GO:0019243">
    <property type="term" value="P:methylglyoxal catabolic process to D-lactate via S-lactoyl-glutathione"/>
    <property type="evidence" value="ECO:0007669"/>
    <property type="project" value="UniProtKB-UniRule"/>
</dbReference>
<feature type="binding site" evidence="7">
    <location>
        <position position="57"/>
    </location>
    <ligand>
        <name>Zn(2+)</name>
        <dbReference type="ChEBI" id="CHEBI:29105"/>
        <label>1</label>
    </ligand>
</feature>
<dbReference type="NCBIfam" id="TIGR03413">
    <property type="entry name" value="GSH_gloB"/>
    <property type="match status" value="1"/>
</dbReference>
<dbReference type="InterPro" id="IPR035680">
    <property type="entry name" value="Clx_II_MBL"/>
</dbReference>
<feature type="binding site" evidence="7">
    <location>
        <position position="60"/>
    </location>
    <ligand>
        <name>Zn(2+)</name>
        <dbReference type="ChEBI" id="CHEBI:29105"/>
        <label>2</label>
    </ligand>
</feature>
<organism evidence="9 10">
    <name type="scientific">Motilimonas pumila</name>
    <dbReference type="NCBI Taxonomy" id="2303987"/>
    <lineage>
        <taxon>Bacteria</taxon>
        <taxon>Pseudomonadati</taxon>
        <taxon>Pseudomonadota</taxon>
        <taxon>Gammaproteobacteria</taxon>
        <taxon>Alteromonadales</taxon>
        <taxon>Alteromonadales genera incertae sedis</taxon>
        <taxon>Motilimonas</taxon>
    </lineage>
</organism>
<dbReference type="HAMAP" id="MF_01374">
    <property type="entry name" value="Glyoxalase_2"/>
    <property type="match status" value="1"/>
</dbReference>